<reference evidence="1 2" key="1">
    <citation type="submission" date="2021-01" db="EMBL/GenBank/DDBJ databases">
        <title>Whole genome shotgun sequence of Actinoplanes durhamensis NBRC 14914.</title>
        <authorList>
            <person name="Komaki H."/>
            <person name="Tamura T."/>
        </authorList>
    </citation>
    <scope>NUCLEOTIDE SEQUENCE [LARGE SCALE GENOMIC DNA]</scope>
    <source>
        <strain evidence="1 2">NBRC 14914</strain>
    </source>
</reference>
<dbReference type="InterPro" id="IPR036412">
    <property type="entry name" value="HAD-like_sf"/>
</dbReference>
<dbReference type="PANTHER" id="PTHR18901:SF38">
    <property type="entry name" value="PSEUDOURIDINE-5'-PHOSPHATASE"/>
    <property type="match status" value="1"/>
</dbReference>
<sequence length="216" mass="23304">MRKAIIFDLDGTILDTETPEFVSWQEVYSAHGVPLDQAVWAQAIGTTDSGFDPYRHLETLIGNPIDRPSIRAARHAHFDRLMAAAEPRAGVVAWLDEARDLGVRIGLASSSGIVWVSRFLDALGLRDRFEVLATRNRVEHSKPAPDLYELAVAELGVQPGEAVAVEDSPNGVLAAKSAGLYCVAVPNPMTAGLALDGADVRLTSLADHPLRDFLNA</sequence>
<keyword evidence="2" id="KW-1185">Reference proteome</keyword>
<dbReference type="NCBIfam" id="TIGR01509">
    <property type="entry name" value="HAD-SF-IA-v3"/>
    <property type="match status" value="1"/>
</dbReference>
<evidence type="ECO:0008006" key="3">
    <source>
        <dbReference type="Google" id="ProtNLM"/>
    </source>
</evidence>
<comment type="caution">
    <text evidence="1">The sequence shown here is derived from an EMBL/GenBank/DDBJ whole genome shotgun (WGS) entry which is preliminary data.</text>
</comment>
<evidence type="ECO:0000313" key="2">
    <source>
        <dbReference type="Proteomes" id="UP000637628"/>
    </source>
</evidence>
<dbReference type="PANTHER" id="PTHR18901">
    <property type="entry name" value="2-DEOXYGLUCOSE-6-PHOSPHATE PHOSPHATASE 2"/>
    <property type="match status" value="1"/>
</dbReference>
<dbReference type="InterPro" id="IPR023198">
    <property type="entry name" value="PGP-like_dom2"/>
</dbReference>
<dbReference type="Pfam" id="PF00702">
    <property type="entry name" value="Hydrolase"/>
    <property type="match status" value="1"/>
</dbReference>
<evidence type="ECO:0000313" key="1">
    <source>
        <dbReference type="EMBL" id="GID98752.1"/>
    </source>
</evidence>
<dbReference type="InterPro" id="IPR006439">
    <property type="entry name" value="HAD-SF_hydro_IA"/>
</dbReference>
<dbReference type="Gene3D" id="3.40.50.1000">
    <property type="entry name" value="HAD superfamily/HAD-like"/>
    <property type="match status" value="1"/>
</dbReference>
<protein>
    <recommendedName>
        <fullName evidence="3">HAD family hydrolase</fullName>
    </recommendedName>
</protein>
<accession>A0ABQ3YMG3</accession>
<dbReference type="Proteomes" id="UP000637628">
    <property type="component" value="Unassembled WGS sequence"/>
</dbReference>
<gene>
    <name evidence="1" type="primary">yhcW</name>
    <name evidence="1" type="ORF">Adu01nite_01030</name>
</gene>
<dbReference type="SFLD" id="SFLDG01129">
    <property type="entry name" value="C1.5:_HAD__Beta-PGM__Phosphata"/>
    <property type="match status" value="1"/>
</dbReference>
<proteinExistence type="predicted"/>
<dbReference type="Gene3D" id="1.10.150.240">
    <property type="entry name" value="Putative phosphatase, domain 2"/>
    <property type="match status" value="1"/>
</dbReference>
<dbReference type="EMBL" id="BOML01000002">
    <property type="protein sequence ID" value="GID98752.1"/>
    <property type="molecule type" value="Genomic_DNA"/>
</dbReference>
<dbReference type="PRINTS" id="PR00413">
    <property type="entry name" value="HADHALOGNASE"/>
</dbReference>
<dbReference type="SFLD" id="SFLDS00003">
    <property type="entry name" value="Haloacid_Dehalogenase"/>
    <property type="match status" value="1"/>
</dbReference>
<dbReference type="InterPro" id="IPR023214">
    <property type="entry name" value="HAD_sf"/>
</dbReference>
<dbReference type="SUPFAM" id="SSF56784">
    <property type="entry name" value="HAD-like"/>
    <property type="match status" value="1"/>
</dbReference>
<organism evidence="1 2">
    <name type="scientific">Paractinoplanes durhamensis</name>
    <dbReference type="NCBI Taxonomy" id="113563"/>
    <lineage>
        <taxon>Bacteria</taxon>
        <taxon>Bacillati</taxon>
        <taxon>Actinomycetota</taxon>
        <taxon>Actinomycetes</taxon>
        <taxon>Micromonosporales</taxon>
        <taxon>Micromonosporaceae</taxon>
        <taxon>Paractinoplanes</taxon>
    </lineage>
</organism>
<name>A0ABQ3YMG3_9ACTN</name>
<dbReference type="RefSeq" id="WP_203724180.1">
    <property type="nucleotide sequence ID" value="NZ_BAAATX010000008.1"/>
</dbReference>